<evidence type="ECO:0000313" key="2">
    <source>
        <dbReference type="Proteomes" id="UP000798808"/>
    </source>
</evidence>
<proteinExistence type="predicted"/>
<dbReference type="EMBL" id="SMLW01000676">
    <property type="protein sequence ID" value="MTI28989.1"/>
    <property type="molecule type" value="Genomic_DNA"/>
</dbReference>
<gene>
    <name evidence="1" type="ORF">E1163_28770</name>
</gene>
<evidence type="ECO:0000313" key="1">
    <source>
        <dbReference type="EMBL" id="MTI28989.1"/>
    </source>
</evidence>
<name>A0ABW9RXJ1_9BACT</name>
<sequence length="204" mass="24324">MDKQLIEWINFCEGKVDFDISHFYTLFFEGDADNGYRSDVELDAIFKYFRNSEDLKLRLRNTTQTIDLEEPDDMATFLIDSTFKDVQEKKKFIDEEELLKFLAKPVNYIDDIESVRKSQITDWQYEEYMALVGDTISELKYSTEKKVYALFEAFYGLTTDYNMVWYLGRPLLKTTVNLDHYFDLWRFGGRYCISSDGILVSRYR</sequence>
<keyword evidence="2" id="KW-1185">Reference proteome</keyword>
<comment type="caution">
    <text evidence="1">The sequence shown here is derived from an EMBL/GenBank/DDBJ whole genome shotgun (WGS) entry which is preliminary data.</text>
</comment>
<reference evidence="1 2" key="1">
    <citation type="submission" date="2019-02" db="EMBL/GenBank/DDBJ databases">
        <authorList>
            <person name="Goldberg S.R."/>
            <person name="Haltli B.A."/>
            <person name="Correa H."/>
            <person name="Russell K.G."/>
        </authorList>
    </citation>
    <scope>NUCLEOTIDE SEQUENCE [LARGE SCALE GENOMIC DNA]</scope>
    <source>
        <strain evidence="1 2">JCM 16186</strain>
    </source>
</reference>
<dbReference type="Proteomes" id="UP000798808">
    <property type="component" value="Unassembled WGS sequence"/>
</dbReference>
<organism evidence="1 2">
    <name type="scientific">Fulvivirga kasyanovii</name>
    <dbReference type="NCBI Taxonomy" id="396812"/>
    <lineage>
        <taxon>Bacteria</taxon>
        <taxon>Pseudomonadati</taxon>
        <taxon>Bacteroidota</taxon>
        <taxon>Cytophagia</taxon>
        <taxon>Cytophagales</taxon>
        <taxon>Fulvivirgaceae</taxon>
        <taxon>Fulvivirga</taxon>
    </lineage>
</organism>
<protein>
    <submittedName>
        <fullName evidence="1">Uncharacterized protein</fullName>
    </submittedName>
</protein>
<dbReference type="RefSeq" id="WP_155177049.1">
    <property type="nucleotide sequence ID" value="NZ_BAAAFL010000012.1"/>
</dbReference>
<accession>A0ABW9RXJ1</accession>